<name>A0A653F4M1_9MYCO</name>
<dbReference type="RefSeq" id="WP_204080756.1">
    <property type="nucleotide sequence ID" value="NZ_CAJMWM010000001.1"/>
</dbReference>
<organism evidence="1">
    <name type="scientific">Mycobacterium riyadhense</name>
    <dbReference type="NCBI Taxonomy" id="486698"/>
    <lineage>
        <taxon>Bacteria</taxon>
        <taxon>Bacillati</taxon>
        <taxon>Actinomycetota</taxon>
        <taxon>Actinomycetes</taxon>
        <taxon>Mycobacteriales</taxon>
        <taxon>Mycobacteriaceae</taxon>
        <taxon>Mycobacterium</taxon>
    </lineage>
</organism>
<protein>
    <submittedName>
        <fullName evidence="1">Uncharacterized protein</fullName>
    </submittedName>
</protein>
<accession>A0A653F4M1</accession>
<dbReference type="AlphaFoldDB" id="A0A653F4M1"/>
<sequence>MTFTPEEFAAQPPELQRVMVQLQALRNVDANLFGSGRPNWESKRRIAIYAECCNDREPLIEIMDTDPPCVLVSQAHVNTKARADRAAWQGVGRSRGSQGLVWLTTFEQMAGTNIEQHLWCRHHHWYVASVQSTAPKWADLDTGHPKLVADTAIWIPLDHVLTKRDRHVVSIPGQT</sequence>
<gene>
    <name evidence="1" type="ORF">BIN_B_05332</name>
</gene>
<reference evidence="1" key="1">
    <citation type="submission" date="2019-05" db="EMBL/GenBank/DDBJ databases">
        <authorList>
            <person name="Naeem R."/>
            <person name="Antony C."/>
            <person name="Guan Q."/>
        </authorList>
    </citation>
    <scope>NUCLEOTIDE SEQUENCE</scope>
    <source>
        <strain evidence="1">2</strain>
    </source>
</reference>
<proteinExistence type="predicted"/>
<evidence type="ECO:0000313" key="1">
    <source>
        <dbReference type="EMBL" id="VTP03966.1"/>
    </source>
</evidence>
<dbReference type="EMBL" id="LR589179">
    <property type="protein sequence ID" value="VTP03966.1"/>
    <property type="molecule type" value="Genomic_DNA"/>
</dbReference>